<protein>
    <submittedName>
        <fullName evidence="1">Uncharacterized protein</fullName>
    </submittedName>
</protein>
<dbReference type="EMBL" id="BMVN01000021">
    <property type="protein sequence ID" value="GHA43634.1"/>
    <property type="molecule type" value="Genomic_DNA"/>
</dbReference>
<dbReference type="Proteomes" id="UP000653644">
    <property type="component" value="Unassembled WGS sequence"/>
</dbReference>
<evidence type="ECO:0000313" key="1">
    <source>
        <dbReference type="EMBL" id="GHA43634.1"/>
    </source>
</evidence>
<sequence length="49" mass="5264">MGAFEHPGDDGPPEPGAPRVVIGGVAFWGGVGVERELPRGERERLKKPR</sequence>
<reference evidence="2" key="1">
    <citation type="journal article" date="2019" name="Int. J. Syst. Evol. Microbiol.">
        <title>The Global Catalogue of Microorganisms (GCM) 10K type strain sequencing project: providing services to taxonomists for standard genome sequencing and annotation.</title>
        <authorList>
            <consortium name="The Broad Institute Genomics Platform"/>
            <consortium name="The Broad Institute Genome Sequencing Center for Infectious Disease"/>
            <person name="Wu L."/>
            <person name="Ma J."/>
        </authorList>
    </citation>
    <scope>NUCLEOTIDE SEQUENCE [LARGE SCALE GENOMIC DNA]</scope>
    <source>
        <strain evidence="2">JCM 4733</strain>
    </source>
</reference>
<accession>A0ABQ3CZM6</accession>
<proteinExistence type="predicted"/>
<organism evidence="1 2">
    <name type="scientific">Streptomyces canarius</name>
    <dbReference type="NCBI Taxonomy" id="285453"/>
    <lineage>
        <taxon>Bacteria</taxon>
        <taxon>Bacillati</taxon>
        <taxon>Actinomycetota</taxon>
        <taxon>Actinomycetes</taxon>
        <taxon>Kitasatosporales</taxon>
        <taxon>Streptomycetaceae</taxon>
        <taxon>Streptomyces</taxon>
    </lineage>
</organism>
<keyword evidence="2" id="KW-1185">Reference proteome</keyword>
<name>A0ABQ3CZM6_9ACTN</name>
<comment type="caution">
    <text evidence="1">The sequence shown here is derived from an EMBL/GenBank/DDBJ whole genome shotgun (WGS) entry which is preliminary data.</text>
</comment>
<evidence type="ECO:0000313" key="2">
    <source>
        <dbReference type="Proteomes" id="UP000653644"/>
    </source>
</evidence>
<gene>
    <name evidence="1" type="ORF">GCM10010345_55340</name>
</gene>